<keyword evidence="4" id="KW-1185">Reference proteome</keyword>
<feature type="compositionally biased region" description="Basic and acidic residues" evidence="1">
    <location>
        <begin position="166"/>
        <end position="176"/>
    </location>
</feature>
<evidence type="ECO:0000313" key="4">
    <source>
        <dbReference type="Proteomes" id="UP000015354"/>
    </source>
</evidence>
<accession>S9VV48</accession>
<dbReference type="PANTHER" id="PTHR10829">
    <property type="entry name" value="CORTACTIN AND DREBRIN"/>
    <property type="match status" value="1"/>
</dbReference>
<dbReference type="OrthoDB" id="20822at2759"/>
<dbReference type="GO" id="GO:0030833">
    <property type="term" value="P:regulation of actin filament polymerization"/>
    <property type="evidence" value="ECO:0007669"/>
    <property type="project" value="TreeGrafter"/>
</dbReference>
<dbReference type="Gene3D" id="3.40.20.10">
    <property type="entry name" value="Severin"/>
    <property type="match status" value="2"/>
</dbReference>
<feature type="domain" description="ADF-H" evidence="2">
    <location>
        <begin position="171"/>
        <end position="302"/>
    </location>
</feature>
<evidence type="ECO:0000259" key="2">
    <source>
        <dbReference type="PROSITE" id="PS51263"/>
    </source>
</evidence>
<dbReference type="Pfam" id="PF00241">
    <property type="entry name" value="Cofilin_ADF"/>
    <property type="match status" value="1"/>
</dbReference>
<dbReference type="GO" id="GO:0005884">
    <property type="term" value="C:actin filament"/>
    <property type="evidence" value="ECO:0007669"/>
    <property type="project" value="TreeGrafter"/>
</dbReference>
<gene>
    <name evidence="3" type="ORF">STCU_05916</name>
</gene>
<dbReference type="GO" id="GO:0051015">
    <property type="term" value="F:actin filament binding"/>
    <property type="evidence" value="ECO:0007669"/>
    <property type="project" value="TreeGrafter"/>
</dbReference>
<name>S9VV48_9TRYP</name>
<dbReference type="AlphaFoldDB" id="S9VV48"/>
<organism evidence="3 4">
    <name type="scientific">Strigomonas culicis</name>
    <dbReference type="NCBI Taxonomy" id="28005"/>
    <lineage>
        <taxon>Eukaryota</taxon>
        <taxon>Discoba</taxon>
        <taxon>Euglenozoa</taxon>
        <taxon>Kinetoplastea</taxon>
        <taxon>Metakinetoplastina</taxon>
        <taxon>Trypanosomatida</taxon>
        <taxon>Trypanosomatidae</taxon>
        <taxon>Strigomonadinae</taxon>
        <taxon>Strigomonas</taxon>
    </lineage>
</organism>
<evidence type="ECO:0000313" key="3">
    <source>
        <dbReference type="EMBL" id="EPY27110.1"/>
    </source>
</evidence>
<dbReference type="PROSITE" id="PS51263">
    <property type="entry name" value="ADF_H"/>
    <property type="match status" value="1"/>
</dbReference>
<proteinExistence type="predicted"/>
<dbReference type="PANTHER" id="PTHR10829:SF25">
    <property type="entry name" value="DREBRIN-LIKE PROTEIN"/>
    <property type="match status" value="1"/>
</dbReference>
<feature type="region of interest" description="Disordered" evidence="1">
    <location>
        <begin position="150"/>
        <end position="176"/>
    </location>
</feature>
<dbReference type="InterPro" id="IPR029006">
    <property type="entry name" value="ADF-H/Gelsolin-like_dom_sf"/>
</dbReference>
<sequence length="413" mass="46541">MAKVSCTARGFDEISSAMECLDETKVQLLFSKFPVGTGTFKRNKFIYVQYIGPKCGIVKRGKAINDITAFTAKNLHGVAGFSTTDKQNLTFEYLVEHMKDVFVTDNGTFSLDQIKEEYRTRLKEERKMMHREGEAAAAAAAKKKMALEAAKRQVRVPAPKPPPATPEKKEEMNPKEWSELTQRVLANVREDDGPVNWAVFTSEDKQLRVRSYGRGGIFEMVKNLPEDMWLFGLFRISFNIGSERQRRIIFFQWIGSKLKAVRGSNRAGIYPSMAKALAPYSYEIYLVGQNDLHPQAIINKSKNAFSDVSSPSLVADGAARKTINFTEEGYKVSLQSEQEELKDVQFEPFVPAVPEPRRNSVVSDDTMESSLLMLSLTGFDNAVPTRGNFDVEETLRLIQMREGGLVWAIFNAE</sequence>
<comment type="caution">
    <text evidence="3">The sequence shown here is derived from an EMBL/GenBank/DDBJ whole genome shotgun (WGS) entry which is preliminary data.</text>
</comment>
<evidence type="ECO:0000256" key="1">
    <source>
        <dbReference type="SAM" id="MobiDB-lite"/>
    </source>
</evidence>
<dbReference type="Proteomes" id="UP000015354">
    <property type="component" value="Unassembled WGS sequence"/>
</dbReference>
<reference evidence="3 4" key="1">
    <citation type="journal article" date="2013" name="PLoS ONE">
        <title>Predicting the Proteins of Angomonas deanei, Strigomonas culicis and Their Respective Endosymbionts Reveals New Aspects of the Trypanosomatidae Family.</title>
        <authorList>
            <person name="Motta M.C."/>
            <person name="Martins A.C."/>
            <person name="de Souza S.S."/>
            <person name="Catta-Preta C.M."/>
            <person name="Silva R."/>
            <person name="Klein C.C."/>
            <person name="de Almeida L.G."/>
            <person name="de Lima Cunha O."/>
            <person name="Ciapina L.P."/>
            <person name="Brocchi M."/>
            <person name="Colabardini A.C."/>
            <person name="de Araujo Lima B."/>
            <person name="Machado C.R."/>
            <person name="de Almeida Soares C.M."/>
            <person name="Probst C.M."/>
            <person name="de Menezes C.B."/>
            <person name="Thompson C.E."/>
            <person name="Bartholomeu D.C."/>
            <person name="Gradia D.F."/>
            <person name="Pavoni D.P."/>
            <person name="Grisard E.C."/>
            <person name="Fantinatti-Garboggini F."/>
            <person name="Marchini F.K."/>
            <person name="Rodrigues-Luiz G.F."/>
            <person name="Wagner G."/>
            <person name="Goldman G.H."/>
            <person name="Fietto J.L."/>
            <person name="Elias M.C."/>
            <person name="Goldman M.H."/>
            <person name="Sagot M.F."/>
            <person name="Pereira M."/>
            <person name="Stoco P.H."/>
            <person name="de Mendonca-Neto R.P."/>
            <person name="Teixeira S.M."/>
            <person name="Maciel T.E."/>
            <person name="de Oliveira Mendes T.A."/>
            <person name="Urmenyi T.P."/>
            <person name="de Souza W."/>
            <person name="Schenkman S."/>
            <person name="de Vasconcelos A.T."/>
        </authorList>
    </citation>
    <scope>NUCLEOTIDE SEQUENCE [LARGE SCALE GENOMIC DNA]</scope>
</reference>
<dbReference type="SUPFAM" id="SSF55753">
    <property type="entry name" value="Actin depolymerizing proteins"/>
    <property type="match status" value="2"/>
</dbReference>
<dbReference type="EMBL" id="ATMH01005916">
    <property type="protein sequence ID" value="EPY27110.1"/>
    <property type="molecule type" value="Genomic_DNA"/>
</dbReference>
<protein>
    <recommendedName>
        <fullName evidence="2">ADF-H domain-containing protein</fullName>
    </recommendedName>
</protein>
<dbReference type="GO" id="GO:0030864">
    <property type="term" value="C:cortical actin cytoskeleton"/>
    <property type="evidence" value="ECO:0007669"/>
    <property type="project" value="TreeGrafter"/>
</dbReference>
<dbReference type="CDD" id="cd11282">
    <property type="entry name" value="ADF_coactosin_like"/>
    <property type="match status" value="1"/>
</dbReference>
<dbReference type="InterPro" id="IPR002108">
    <property type="entry name" value="ADF-H"/>
</dbReference>